<dbReference type="EMBL" id="JAGIZQ010000005">
    <property type="protein sequence ID" value="KAH6627731.1"/>
    <property type="molecule type" value="Genomic_DNA"/>
</dbReference>
<accession>A0ACB7P3C8</accession>
<comment type="caution">
    <text evidence="1">The sequence shown here is derived from an EMBL/GenBank/DDBJ whole genome shotgun (WGS) entry which is preliminary data.</text>
</comment>
<name>A0ACB7P3C8_9PEZI</name>
<keyword evidence="2" id="KW-1185">Reference proteome</keyword>
<organism evidence="1 2">
    <name type="scientific">Chaetomium tenue</name>
    <dbReference type="NCBI Taxonomy" id="1854479"/>
    <lineage>
        <taxon>Eukaryota</taxon>
        <taxon>Fungi</taxon>
        <taxon>Dikarya</taxon>
        <taxon>Ascomycota</taxon>
        <taxon>Pezizomycotina</taxon>
        <taxon>Sordariomycetes</taxon>
        <taxon>Sordariomycetidae</taxon>
        <taxon>Sordariales</taxon>
        <taxon>Chaetomiaceae</taxon>
        <taxon>Chaetomium</taxon>
    </lineage>
</organism>
<reference evidence="1 2" key="1">
    <citation type="journal article" date="2021" name="Nat. Commun.">
        <title>Genetic determinants of endophytism in the Arabidopsis root mycobiome.</title>
        <authorList>
            <person name="Mesny F."/>
            <person name="Miyauchi S."/>
            <person name="Thiergart T."/>
            <person name="Pickel B."/>
            <person name="Atanasova L."/>
            <person name="Karlsson M."/>
            <person name="Huettel B."/>
            <person name="Barry K.W."/>
            <person name="Haridas S."/>
            <person name="Chen C."/>
            <person name="Bauer D."/>
            <person name="Andreopoulos W."/>
            <person name="Pangilinan J."/>
            <person name="LaButti K."/>
            <person name="Riley R."/>
            <person name="Lipzen A."/>
            <person name="Clum A."/>
            <person name="Drula E."/>
            <person name="Henrissat B."/>
            <person name="Kohler A."/>
            <person name="Grigoriev I.V."/>
            <person name="Martin F.M."/>
            <person name="Hacquard S."/>
        </authorList>
    </citation>
    <scope>NUCLEOTIDE SEQUENCE [LARGE SCALE GENOMIC DNA]</scope>
    <source>
        <strain evidence="1 2">MPI-SDFR-AT-0079</strain>
    </source>
</reference>
<sequence length="74" mass="8386">MGLVGWAGRDVKCVLFLVLFGSDLGPRWMDGGSRTDLDLLLVLVWLLWHNTFSWIRLGYSVCNLAVFTFHVTSI</sequence>
<protein>
    <submittedName>
        <fullName evidence="1">Uncharacterized protein</fullName>
    </submittedName>
</protein>
<dbReference type="Proteomes" id="UP000724584">
    <property type="component" value="Unassembled WGS sequence"/>
</dbReference>
<proteinExistence type="predicted"/>
<evidence type="ECO:0000313" key="2">
    <source>
        <dbReference type="Proteomes" id="UP000724584"/>
    </source>
</evidence>
<gene>
    <name evidence="1" type="ORF">F5144DRAFT_576724</name>
</gene>
<evidence type="ECO:0000313" key="1">
    <source>
        <dbReference type="EMBL" id="KAH6627731.1"/>
    </source>
</evidence>